<proteinExistence type="predicted"/>
<dbReference type="Gene3D" id="3.90.1170.50">
    <property type="entry name" value="Aldehyde oxidase/xanthine dehydrogenase, a/b hammerhead"/>
    <property type="match status" value="1"/>
</dbReference>
<dbReference type="SUPFAM" id="SSF54665">
    <property type="entry name" value="CO dehydrogenase molybdoprotein N-domain-like"/>
    <property type="match status" value="1"/>
</dbReference>
<keyword evidence="6" id="KW-1185">Reference proteome</keyword>
<evidence type="ECO:0000256" key="1">
    <source>
        <dbReference type="ARBA" id="ARBA00022505"/>
    </source>
</evidence>
<evidence type="ECO:0000256" key="3">
    <source>
        <dbReference type="SAM" id="MobiDB-lite"/>
    </source>
</evidence>
<feature type="region of interest" description="Disordered" evidence="3">
    <location>
        <begin position="1"/>
        <end position="26"/>
    </location>
</feature>
<dbReference type="GO" id="GO:0016491">
    <property type="term" value="F:oxidoreductase activity"/>
    <property type="evidence" value="ECO:0007669"/>
    <property type="project" value="UniProtKB-KW"/>
</dbReference>
<organism evidence="5 6">
    <name type="scientific">Sphaerisporangium album</name>
    <dbReference type="NCBI Taxonomy" id="509200"/>
    <lineage>
        <taxon>Bacteria</taxon>
        <taxon>Bacillati</taxon>
        <taxon>Actinomycetota</taxon>
        <taxon>Actinomycetes</taxon>
        <taxon>Streptosporangiales</taxon>
        <taxon>Streptosporangiaceae</taxon>
        <taxon>Sphaerisporangium</taxon>
    </lineage>
</organism>
<dbReference type="RefSeq" id="WP_114032846.1">
    <property type="nucleotide sequence ID" value="NZ_QOIL01000024.1"/>
</dbReference>
<feature type="domain" description="Aldehyde oxidase/xanthine dehydrogenase a/b hammerhead" evidence="4">
    <location>
        <begin position="31"/>
        <end position="146"/>
    </location>
</feature>
<dbReference type="PANTHER" id="PTHR11908">
    <property type="entry name" value="XANTHINE DEHYDROGENASE"/>
    <property type="match status" value="1"/>
</dbReference>
<dbReference type="Gene3D" id="3.30.365.10">
    <property type="entry name" value="Aldehyde oxidase/xanthine dehydrogenase, molybdopterin binding domain"/>
    <property type="match status" value="4"/>
</dbReference>
<dbReference type="Proteomes" id="UP000253094">
    <property type="component" value="Unassembled WGS sequence"/>
</dbReference>
<dbReference type="Pfam" id="PF02738">
    <property type="entry name" value="MoCoBD_1"/>
    <property type="match status" value="1"/>
</dbReference>
<reference evidence="5 6" key="1">
    <citation type="submission" date="2018-06" db="EMBL/GenBank/DDBJ databases">
        <title>Sphaerisporangium craniellae sp. nov., isolated from a marine sponge in the South China Sea.</title>
        <authorList>
            <person name="Li L."/>
        </authorList>
    </citation>
    <scope>NUCLEOTIDE SEQUENCE [LARGE SCALE GENOMIC DNA]</scope>
    <source>
        <strain evidence="5 6">CCTCC AA 208026</strain>
    </source>
</reference>
<evidence type="ECO:0000313" key="6">
    <source>
        <dbReference type="Proteomes" id="UP000253094"/>
    </source>
</evidence>
<keyword evidence="1" id="KW-0500">Molybdenum</keyword>
<comment type="caution">
    <text evidence="5">The sequence shown here is derived from an EMBL/GenBank/DDBJ whole genome shotgun (WGS) entry which is preliminary data.</text>
</comment>
<dbReference type="Pfam" id="PF01315">
    <property type="entry name" value="Ald_Xan_dh_C"/>
    <property type="match status" value="1"/>
</dbReference>
<evidence type="ECO:0000259" key="4">
    <source>
        <dbReference type="SMART" id="SM01008"/>
    </source>
</evidence>
<dbReference type="SMART" id="SM01008">
    <property type="entry name" value="Ald_Xan_dh_C"/>
    <property type="match status" value="1"/>
</dbReference>
<gene>
    <name evidence="5" type="ORF">DQ384_33045</name>
</gene>
<dbReference type="AlphaFoldDB" id="A0A367F4R8"/>
<evidence type="ECO:0000313" key="5">
    <source>
        <dbReference type="EMBL" id="RCG24520.1"/>
    </source>
</evidence>
<dbReference type="SUPFAM" id="SSF56003">
    <property type="entry name" value="Molybdenum cofactor-binding domain"/>
    <property type="match status" value="1"/>
</dbReference>
<dbReference type="EMBL" id="QOIL01000024">
    <property type="protein sequence ID" value="RCG24520.1"/>
    <property type="molecule type" value="Genomic_DNA"/>
</dbReference>
<evidence type="ECO:0000256" key="2">
    <source>
        <dbReference type="ARBA" id="ARBA00023002"/>
    </source>
</evidence>
<dbReference type="InterPro" id="IPR037165">
    <property type="entry name" value="AldOxase/xan_DH_Mopterin-bd_sf"/>
</dbReference>
<dbReference type="PANTHER" id="PTHR11908:SF132">
    <property type="entry name" value="ALDEHYDE OXIDASE 1-RELATED"/>
    <property type="match status" value="1"/>
</dbReference>
<accession>A0A367F4R8</accession>
<dbReference type="InterPro" id="IPR046867">
    <property type="entry name" value="AldOxase/xan_DH_MoCoBD2"/>
</dbReference>
<feature type="compositionally biased region" description="Basic and acidic residues" evidence="3">
    <location>
        <begin position="9"/>
        <end position="26"/>
    </location>
</feature>
<dbReference type="GO" id="GO:0005506">
    <property type="term" value="F:iron ion binding"/>
    <property type="evidence" value="ECO:0007669"/>
    <property type="project" value="InterPro"/>
</dbReference>
<protein>
    <submittedName>
        <fullName evidence="5">Xanthine dehydrogenase family protein molybdopterin-binding subunit</fullName>
    </submittedName>
</protein>
<name>A0A367F4R8_9ACTN</name>
<keyword evidence="2" id="KW-0560">Oxidoreductase</keyword>
<dbReference type="InterPro" id="IPR008274">
    <property type="entry name" value="AldOxase/xan_DH_MoCoBD1"/>
</dbReference>
<dbReference type="InterPro" id="IPR016208">
    <property type="entry name" value="Ald_Oxase/xanthine_DH-like"/>
</dbReference>
<dbReference type="Pfam" id="PF20256">
    <property type="entry name" value="MoCoBD_2"/>
    <property type="match status" value="1"/>
</dbReference>
<dbReference type="InterPro" id="IPR000674">
    <property type="entry name" value="Ald_Oxase/Xan_DH_a/b"/>
</dbReference>
<dbReference type="OrthoDB" id="9758509at2"/>
<dbReference type="InterPro" id="IPR036856">
    <property type="entry name" value="Ald_Oxase/Xan_DH_a/b_sf"/>
</dbReference>
<sequence length="788" mass="84911">MAESGELGEPARNRHEVGAARRRKEDARLVTGRTRWTDNIQLPGMLYVAFLRSPMAHARVTRVDASPALHRPGVVAAFTGRDLAGEQGSLPCAWPVTEDIVVPAHPPMAVDEVRYAGEAVACVVATDRYRAYDALESIEIDYEPLPAVVDMNAALEDDAPRVHEEGNRAYVWKFGTGDIDAAFRDAPVVVERTFVQQRLIPTAMEPRAVVAQTDGDSFTLHSSTQVPHILRIMLATVTGIPEHKLRVIAPDVGGGFGSKLQVTAEEVLLLLLARRLGKPVKWTESRSEGNLTVHHGRDQIQRLSLAAEADGRLRGLRVDLLADMGAYLMLITPGIPILGAFMFNGIYKMDAYDFTCTGVFTTKMPTDAYRGAGRPEATFAIERLMDELAAELGLDPIEVRRRNWITRDEFPYTTVANMTYDSGDYEAATRKALALFGYDKLRAEQSERRDRRDPVQLGIGVSTYTEMCGLAPSRVLGSLSYGAGGWEYAAVRMLPTGKVEAVTGVSPHGQGHETAWSQIVADALGVPFEDVAVVHGDTAIAHKGMDTYGSRSLAVGGVALVRACDKVREKARHVAAHMLEASAEDIEFSEGTFRVRGTEAGTTIQEIALAVFGAHDLPDGVEASLDSDATFDPDDFSFPHGTHLCAVEVDTETGATSIRSYVAVDDIGKVINPLIVEGQVHGGIAQGIAQALFEEAVYDSEGNLLTTTMADYLLPSAADLPDFVTARTETPATGNPLGVKGVGEAGTIASTPAVVNAVVDALRPYGVRDVPMPCTPERVWRAIQGGAS</sequence>